<accession>A0ABP9HXF7</accession>
<evidence type="ECO:0000256" key="2">
    <source>
        <dbReference type="ARBA" id="ARBA00011738"/>
    </source>
</evidence>
<dbReference type="PANTHER" id="PTHR11476">
    <property type="entry name" value="HISTIDYL-TRNA SYNTHETASE"/>
    <property type="match status" value="1"/>
</dbReference>
<reference evidence="11" key="1">
    <citation type="journal article" date="2019" name="Int. J. Syst. Evol. Microbiol.">
        <title>The Global Catalogue of Microorganisms (GCM) 10K type strain sequencing project: providing services to taxonomists for standard genome sequencing and annotation.</title>
        <authorList>
            <consortium name="The Broad Institute Genomics Platform"/>
            <consortium name="The Broad Institute Genome Sequencing Center for Infectious Disease"/>
            <person name="Wu L."/>
            <person name="Ma J."/>
        </authorList>
    </citation>
    <scope>NUCLEOTIDE SEQUENCE [LARGE SCALE GENOMIC DNA]</scope>
    <source>
        <strain evidence="11">JCM 18126</strain>
    </source>
</reference>
<proteinExistence type="inferred from homology"/>
<dbReference type="CDD" id="cd00773">
    <property type="entry name" value="HisRS-like_core"/>
    <property type="match status" value="1"/>
</dbReference>
<keyword evidence="6" id="KW-0648">Protein biosynthesis</keyword>
<evidence type="ECO:0000256" key="7">
    <source>
        <dbReference type="ARBA" id="ARBA00047639"/>
    </source>
</evidence>
<dbReference type="GO" id="GO:0016874">
    <property type="term" value="F:ligase activity"/>
    <property type="evidence" value="ECO:0007669"/>
    <property type="project" value="UniProtKB-KW"/>
</dbReference>
<evidence type="ECO:0000256" key="4">
    <source>
        <dbReference type="ARBA" id="ARBA00022741"/>
    </source>
</evidence>
<dbReference type="PANTHER" id="PTHR11476:SF7">
    <property type="entry name" value="HISTIDINE--TRNA LIGASE"/>
    <property type="match status" value="1"/>
</dbReference>
<evidence type="ECO:0000313" key="10">
    <source>
        <dbReference type="EMBL" id="GAA4981099.1"/>
    </source>
</evidence>
<dbReference type="Proteomes" id="UP001501195">
    <property type="component" value="Unassembled WGS sequence"/>
</dbReference>
<dbReference type="Gene3D" id="3.30.930.10">
    <property type="entry name" value="Bira Bifunctional Protein, Domain 2"/>
    <property type="match status" value="1"/>
</dbReference>
<evidence type="ECO:0000256" key="3">
    <source>
        <dbReference type="ARBA" id="ARBA00012815"/>
    </source>
</evidence>
<evidence type="ECO:0000259" key="9">
    <source>
        <dbReference type="PROSITE" id="PS50862"/>
    </source>
</evidence>
<dbReference type="SUPFAM" id="SSF55681">
    <property type="entry name" value="Class II aaRS and biotin synthetases"/>
    <property type="match status" value="1"/>
</dbReference>
<dbReference type="EC" id="6.1.1.21" evidence="3 8"/>
<comment type="catalytic activity">
    <reaction evidence="7">
        <text>tRNA(His) + L-histidine + ATP = L-histidyl-tRNA(His) + AMP + diphosphate + H(+)</text>
        <dbReference type="Rhea" id="RHEA:17313"/>
        <dbReference type="Rhea" id="RHEA-COMP:9665"/>
        <dbReference type="Rhea" id="RHEA-COMP:9689"/>
        <dbReference type="ChEBI" id="CHEBI:15378"/>
        <dbReference type="ChEBI" id="CHEBI:30616"/>
        <dbReference type="ChEBI" id="CHEBI:33019"/>
        <dbReference type="ChEBI" id="CHEBI:57595"/>
        <dbReference type="ChEBI" id="CHEBI:78442"/>
        <dbReference type="ChEBI" id="CHEBI:78527"/>
        <dbReference type="ChEBI" id="CHEBI:456215"/>
        <dbReference type="EC" id="6.1.1.21"/>
    </reaction>
</comment>
<evidence type="ECO:0000256" key="6">
    <source>
        <dbReference type="ARBA" id="ARBA00022917"/>
    </source>
</evidence>
<keyword evidence="4" id="KW-0547">Nucleotide-binding</keyword>
<dbReference type="InterPro" id="IPR041715">
    <property type="entry name" value="HisRS-like_core"/>
</dbReference>
<sequence length="417" mass="44430">MKAEATPPRGFRDLLPADVALRSAALATITRAYTAAGFQQVETPAVEALSRLQSDSGGENEKMLFRILRRGLDEDAPLPPRDAADLGLRYDLTVPLARYYANNRAQLPSPFRSLQIGPVWRAERPQKGRFRQFVQCDIDVLGEPSVHAEVELCAASLRVLGELGLSGCTLRLNDRRILTGMLDGAGVPRELHGRVLVAVDKYDKLGAEGVAAEVRALQGLEPAAAAAVVGLVEGFGAPDADAAMPAGAPEEAAADVATITDAVRRLVPGARVVFDPTLVRGMGYYTGAIFEVAHPASRSSIAGGGRYDGLIGKLGGVDVPACGFSLGFERIVEIVDPQVLLPGRRVVALLHRDAGPVAVGLLQQRLVADGWAVRAVRRGRNVRRQLDELQQQGATHHVSVSGDDPDQELAVREFTAG</sequence>
<dbReference type="InterPro" id="IPR015807">
    <property type="entry name" value="His-tRNA-ligase"/>
</dbReference>
<organism evidence="10 11">
    <name type="scientific">Kineococcus glutinatus</name>
    <dbReference type="NCBI Taxonomy" id="1070872"/>
    <lineage>
        <taxon>Bacteria</taxon>
        <taxon>Bacillati</taxon>
        <taxon>Actinomycetota</taxon>
        <taxon>Actinomycetes</taxon>
        <taxon>Kineosporiales</taxon>
        <taxon>Kineosporiaceae</taxon>
        <taxon>Kineococcus</taxon>
    </lineage>
</organism>
<dbReference type="PROSITE" id="PS50862">
    <property type="entry name" value="AA_TRNA_LIGASE_II"/>
    <property type="match status" value="1"/>
</dbReference>
<dbReference type="RefSeq" id="WP_345712525.1">
    <property type="nucleotide sequence ID" value="NZ_BAABIL010000315.1"/>
</dbReference>
<keyword evidence="10" id="KW-0436">Ligase</keyword>
<comment type="caution">
    <text evidence="10">The sequence shown here is derived from an EMBL/GenBank/DDBJ whole genome shotgun (WGS) entry which is preliminary data.</text>
</comment>
<name>A0ABP9HXF7_9ACTN</name>
<evidence type="ECO:0000256" key="8">
    <source>
        <dbReference type="NCBIfam" id="TIGR00442"/>
    </source>
</evidence>
<dbReference type="InterPro" id="IPR004516">
    <property type="entry name" value="HisRS/HisZ"/>
</dbReference>
<keyword evidence="11" id="KW-1185">Reference proteome</keyword>
<protein>
    <recommendedName>
        <fullName evidence="3 8">Histidine--tRNA ligase</fullName>
        <ecNumber evidence="3 8">6.1.1.21</ecNumber>
    </recommendedName>
</protein>
<dbReference type="Pfam" id="PF13393">
    <property type="entry name" value="tRNA-synt_His"/>
    <property type="match status" value="1"/>
</dbReference>
<gene>
    <name evidence="10" type="primary">hisS</name>
    <name evidence="10" type="ORF">GCM10023225_21380</name>
</gene>
<comment type="similarity">
    <text evidence="1">Belongs to the class-II aminoacyl-tRNA synthetase family.</text>
</comment>
<keyword evidence="5" id="KW-0067">ATP-binding</keyword>
<evidence type="ECO:0000256" key="1">
    <source>
        <dbReference type="ARBA" id="ARBA00008226"/>
    </source>
</evidence>
<dbReference type="InterPro" id="IPR006195">
    <property type="entry name" value="aa-tRNA-synth_II"/>
</dbReference>
<evidence type="ECO:0000313" key="11">
    <source>
        <dbReference type="Proteomes" id="UP001501195"/>
    </source>
</evidence>
<comment type="subunit">
    <text evidence="2">Homodimer.</text>
</comment>
<dbReference type="NCBIfam" id="TIGR00442">
    <property type="entry name" value="hisS"/>
    <property type="match status" value="1"/>
</dbReference>
<dbReference type="PIRSF" id="PIRSF001549">
    <property type="entry name" value="His-tRNA_synth"/>
    <property type="match status" value="1"/>
</dbReference>
<dbReference type="InterPro" id="IPR045864">
    <property type="entry name" value="aa-tRNA-synth_II/BPL/LPL"/>
</dbReference>
<feature type="domain" description="Aminoacyl-transfer RNA synthetases class-II family profile" evidence="9">
    <location>
        <begin position="1"/>
        <end position="356"/>
    </location>
</feature>
<dbReference type="EMBL" id="BAABIL010000315">
    <property type="protein sequence ID" value="GAA4981099.1"/>
    <property type="molecule type" value="Genomic_DNA"/>
</dbReference>
<evidence type="ECO:0000256" key="5">
    <source>
        <dbReference type="ARBA" id="ARBA00022840"/>
    </source>
</evidence>